<protein>
    <submittedName>
        <fullName evidence="3">Tail fiber domain-containing protein</fullName>
    </submittedName>
</protein>
<evidence type="ECO:0000256" key="1">
    <source>
        <dbReference type="SAM" id="Coils"/>
    </source>
</evidence>
<evidence type="ECO:0000259" key="2">
    <source>
        <dbReference type="PROSITE" id="PS51688"/>
    </source>
</evidence>
<keyword evidence="1" id="KW-0175">Coiled coil</keyword>
<organism evidence="3">
    <name type="scientific">Dyadobacter sp. 676</name>
    <dbReference type="NCBI Taxonomy" id="3088362"/>
    <lineage>
        <taxon>Bacteria</taxon>
        <taxon>Pseudomonadati</taxon>
        <taxon>Bacteroidota</taxon>
        <taxon>Cytophagia</taxon>
        <taxon>Cytophagales</taxon>
        <taxon>Spirosomataceae</taxon>
        <taxon>Dyadobacter</taxon>
    </lineage>
</organism>
<evidence type="ECO:0000313" key="3">
    <source>
        <dbReference type="EMBL" id="XCH22293.1"/>
    </source>
</evidence>
<dbReference type="PROSITE" id="PS51688">
    <property type="entry name" value="ICA"/>
    <property type="match status" value="1"/>
</dbReference>
<sequence>MKVKRLLTRTAGAFGVTAGLLFVGSPLMAQVKIGDNPNMIDSNSILELESTNKGFLQPRVALVATNNVAPMTAPVPEGMRVYNTATTSGTYGVSPGEYYYDGRGWVRLVTAIPYGQEVFRQGPAPVGASCGSDPEGTIWNDILENSPTEGQQWICRVGVWEVYNAPSSSTPFFAKLTKDTDAGARKAGTINRLGHIVVRRDDDGASTTITPGGGIRLLRTLALAPNHGAFVDFARSPANPDLFRIGLRNDLNDGNGALTFQSSLASGNFTPRMLIGLNGQIGVNVTDPKSRLHVEGTVLITENSEDGAGYDVATGGKNGIKLYYDSTANRAQIFVQADASDPNVVLSKKVDGGGTVPNGSIFQKFQIPSGTIGSVTREAGLTVKYNETSDRRLKENIKNTHYTIEDLMRIAVVDYNYKSDAAKTRMPGFIAQDLYEVYPRAVTKGGENPKTSPWMVDYGKLTPLLVKAVQDQQKEIASLKAQLSEMHALKAEVASIKAMLGNAEQLKSEATISK</sequence>
<feature type="domain" description="Peptidase S74" evidence="2">
    <location>
        <begin position="389"/>
        <end position="483"/>
    </location>
</feature>
<feature type="coiled-coil region" evidence="1">
    <location>
        <begin position="469"/>
        <end position="506"/>
    </location>
</feature>
<reference evidence="3" key="1">
    <citation type="submission" date="2024-06" db="EMBL/GenBank/DDBJ databases">
        <title>Sequencing and assembly of the genome of Dyadobacter sp. strain 676, a symbiont of Cyamopsis tetragonoloba.</title>
        <authorList>
            <person name="Guro P."/>
            <person name="Sazanova A."/>
            <person name="Kuznetsova I."/>
            <person name="Belimov A."/>
            <person name="Safronova V."/>
        </authorList>
    </citation>
    <scope>NUCLEOTIDE SEQUENCE</scope>
    <source>
        <strain evidence="3">676</strain>
    </source>
</reference>
<gene>
    <name evidence="3" type="ORF">ABV298_18295</name>
</gene>
<name>A0AAU8FCP8_9BACT</name>
<accession>A0AAU8FCP8</accession>
<dbReference type="InterPro" id="IPR030392">
    <property type="entry name" value="S74_ICA"/>
</dbReference>
<proteinExistence type="predicted"/>
<dbReference type="RefSeq" id="WP_353717625.1">
    <property type="nucleotide sequence ID" value="NZ_CP159289.1"/>
</dbReference>
<dbReference type="EMBL" id="CP159289">
    <property type="protein sequence ID" value="XCH22293.1"/>
    <property type="molecule type" value="Genomic_DNA"/>
</dbReference>
<dbReference type="AlphaFoldDB" id="A0AAU8FCP8"/>
<dbReference type="Pfam" id="PF13884">
    <property type="entry name" value="Peptidase_S74"/>
    <property type="match status" value="1"/>
</dbReference>